<feature type="signal peptide" evidence="2">
    <location>
        <begin position="1"/>
        <end position="22"/>
    </location>
</feature>
<dbReference type="EMBL" id="CP159289">
    <property type="protein sequence ID" value="XCH23335.1"/>
    <property type="molecule type" value="Genomic_DNA"/>
</dbReference>
<gene>
    <name evidence="3" type="ORF">ABV298_23860</name>
</gene>
<evidence type="ECO:0000256" key="2">
    <source>
        <dbReference type="SAM" id="SignalP"/>
    </source>
</evidence>
<evidence type="ECO:0000313" key="3">
    <source>
        <dbReference type="EMBL" id="XCH23335.1"/>
    </source>
</evidence>
<dbReference type="PROSITE" id="PS51257">
    <property type="entry name" value="PROKAR_LIPOPROTEIN"/>
    <property type="match status" value="1"/>
</dbReference>
<proteinExistence type="predicted"/>
<feature type="region of interest" description="Disordered" evidence="1">
    <location>
        <begin position="432"/>
        <end position="463"/>
    </location>
</feature>
<name>A0AAU8FFN8_9BACT</name>
<feature type="chain" id="PRO_5043437169" description="Lipoprotein" evidence="2">
    <location>
        <begin position="23"/>
        <end position="463"/>
    </location>
</feature>
<organism evidence="3">
    <name type="scientific">Dyadobacter sp. 676</name>
    <dbReference type="NCBI Taxonomy" id="3088362"/>
    <lineage>
        <taxon>Bacteria</taxon>
        <taxon>Pseudomonadati</taxon>
        <taxon>Bacteroidota</taxon>
        <taxon>Cytophagia</taxon>
        <taxon>Cytophagales</taxon>
        <taxon>Spirosomataceae</taxon>
        <taxon>Dyadobacter</taxon>
    </lineage>
</organism>
<protein>
    <recommendedName>
        <fullName evidence="4">Lipoprotein</fullName>
    </recommendedName>
</protein>
<evidence type="ECO:0008006" key="4">
    <source>
        <dbReference type="Google" id="ProtNLM"/>
    </source>
</evidence>
<dbReference type="RefSeq" id="WP_353718661.1">
    <property type="nucleotide sequence ID" value="NZ_CP159289.1"/>
</dbReference>
<dbReference type="AlphaFoldDB" id="A0AAU8FFN8"/>
<reference evidence="3" key="1">
    <citation type="submission" date="2024-06" db="EMBL/GenBank/DDBJ databases">
        <title>Sequencing and assembly of the genome of Dyadobacter sp. strain 676, a symbiont of Cyamopsis tetragonoloba.</title>
        <authorList>
            <person name="Guro P."/>
            <person name="Sazanova A."/>
            <person name="Kuznetsova I."/>
            <person name="Belimov A."/>
            <person name="Safronova V."/>
        </authorList>
    </citation>
    <scope>NUCLEOTIDE SEQUENCE</scope>
    <source>
        <strain evidence="3">676</strain>
    </source>
</reference>
<accession>A0AAU8FFN8</accession>
<evidence type="ECO:0000256" key="1">
    <source>
        <dbReference type="SAM" id="MobiDB-lite"/>
    </source>
</evidence>
<keyword evidence="2" id="KW-0732">Signal</keyword>
<sequence>MKTISKSLALLMILLAAIMGCDKPEVHTPLIDRADSTSFLSNEVSVPIAKKWFYEEYLKEQERTATNDSKNLVRNVYWERARFGKMENGQDLLIIPIEHHQPGEPANADTYLWVFRHKENKLTAKVIEYLSSAKDNDFKVDIEHFSGAMTVRDWNGKLLNGFTYKNNKLVGLLQSVQGVETEMVKGVKSGRIDMTICDVVVFKAGTCTNFFYAICKNGDCTPLQPNSTPTYCEFYEIIVPQCYWVPDFPTQPNPNAGGPSDLTITSPSQMTMPGSSHPAINLRKHLDCFGTNTAASTYKMTVYVAEPMSGTGKTVKGSNVGHAFIGLEKTTNGVITRQVVGFYPNSMGTGWVSSHAASNGGDSYTVSASWDLDYQGFTSAINGVISAFGMMYDVNEYNCTTAVASVADAVGLTFPKTETDFPFGIGKGMSPGQLGKDLRDHQSSSGDLDLDGGTAPASKGPCN</sequence>